<reference evidence="2" key="1">
    <citation type="submission" date="2015-10" db="EMBL/GenBank/DDBJ databases">
        <title>Draft Genome Sequences of 11 Lactococcus lactis subspecies cremoris strains.</title>
        <authorList>
            <person name="Wels M."/>
            <person name="Backus L."/>
            <person name="Boekhorst J."/>
            <person name="Dijkstra A."/>
            <person name="Beerthuizen M."/>
            <person name="Kelly W."/>
            <person name="Siezen R."/>
            <person name="Bachmann H."/>
            <person name="Van Hijum S."/>
        </authorList>
    </citation>
    <scope>NUCLEOTIDE SEQUENCE [LARGE SCALE GENOMIC DNA]</scope>
    <source>
        <strain evidence="2">LMG8520</strain>
    </source>
</reference>
<dbReference type="RefSeq" id="WP_058209960.1">
    <property type="nucleotide sequence ID" value="NZ_LKLP01000083.1"/>
</dbReference>
<name>A0A0V8D4D2_LACLL</name>
<evidence type="ECO:0000313" key="2">
    <source>
        <dbReference type="Proteomes" id="UP000054230"/>
    </source>
</evidence>
<organism evidence="1 2">
    <name type="scientific">Lactococcus lactis subsp. lactis</name>
    <name type="common">Streptococcus lactis</name>
    <dbReference type="NCBI Taxonomy" id="1360"/>
    <lineage>
        <taxon>Bacteria</taxon>
        <taxon>Bacillati</taxon>
        <taxon>Bacillota</taxon>
        <taxon>Bacilli</taxon>
        <taxon>Lactobacillales</taxon>
        <taxon>Streptococcaceae</taxon>
        <taxon>Lactococcus</taxon>
    </lineage>
</organism>
<comment type="caution">
    <text evidence="1">The sequence shown here is derived from an EMBL/GenBank/DDBJ whole genome shotgun (WGS) entry which is preliminary data.</text>
</comment>
<proteinExistence type="predicted"/>
<accession>A0A0V8D4D2</accession>
<sequence>MDEQELNSLLICEIENQHIDYRFGDWNNQIAWVSPLLGLGGYEIYARPFDHAHELSHIINHDNYRSGDCDTTNPNESRAHKEAILLLWDMFEKQGGDYSNFNLFIDITGCPYDFAFNIISNEFREMHEAINEIFEDEIKVSINKQEMREYIVDYISYFDVIETVSIYEFLDRYHLSHNFYEMAKKEFQQLLGTT</sequence>
<dbReference type="AlphaFoldDB" id="A0A0V8D4D2"/>
<evidence type="ECO:0000313" key="1">
    <source>
        <dbReference type="EMBL" id="KSU08396.1"/>
    </source>
</evidence>
<dbReference type="PATRIC" id="fig|1360.106.peg.2749"/>
<dbReference type="Proteomes" id="UP000054230">
    <property type="component" value="Unassembled WGS sequence"/>
</dbReference>
<protein>
    <submittedName>
        <fullName evidence="1">Phage protein</fullName>
    </submittedName>
</protein>
<dbReference type="EMBL" id="LKLP01000083">
    <property type="protein sequence ID" value="KSU08396.1"/>
    <property type="molecule type" value="Genomic_DNA"/>
</dbReference>
<gene>
    <name evidence="1" type="ORF">LMG8520_1678</name>
</gene>